<dbReference type="GO" id="GO:0006284">
    <property type="term" value="P:base-excision repair"/>
    <property type="evidence" value="ECO:0007669"/>
    <property type="project" value="TreeGrafter"/>
</dbReference>
<dbReference type="PANTHER" id="PTHR22748:SF6">
    <property type="entry name" value="DNA-(APURINIC OR APYRIMIDINIC SITE) ENDONUCLEASE"/>
    <property type="match status" value="1"/>
</dbReference>
<feature type="region of interest" description="Disordered" evidence="9">
    <location>
        <begin position="1"/>
        <end position="130"/>
    </location>
</feature>
<evidence type="ECO:0000256" key="1">
    <source>
        <dbReference type="ARBA" id="ARBA00001936"/>
    </source>
</evidence>
<dbReference type="InterPro" id="IPR020848">
    <property type="entry name" value="AP_endonuclease_F1_CS"/>
</dbReference>
<dbReference type="GO" id="GO:0005634">
    <property type="term" value="C:nucleus"/>
    <property type="evidence" value="ECO:0007669"/>
    <property type="project" value="TreeGrafter"/>
</dbReference>
<comment type="cofactor">
    <cofactor evidence="6 8">
        <name>Mg(2+)</name>
        <dbReference type="ChEBI" id="CHEBI:18420"/>
    </cofactor>
    <cofactor evidence="6 8">
        <name>Mn(2+)</name>
        <dbReference type="ChEBI" id="CHEBI:29035"/>
    </cofactor>
    <text evidence="6 8">Probably binds two magnesium or manganese ions per subunit.</text>
</comment>
<evidence type="ECO:0000256" key="3">
    <source>
        <dbReference type="ARBA" id="ARBA00022723"/>
    </source>
</evidence>
<evidence type="ECO:0000259" key="10">
    <source>
        <dbReference type="Pfam" id="PF03372"/>
    </source>
</evidence>
<dbReference type="GO" id="GO:0008081">
    <property type="term" value="F:phosphoric diester hydrolase activity"/>
    <property type="evidence" value="ECO:0007669"/>
    <property type="project" value="TreeGrafter"/>
</dbReference>
<evidence type="ECO:0000256" key="8">
    <source>
        <dbReference type="RuleBase" id="RU362131"/>
    </source>
</evidence>
<gene>
    <name evidence="11" type="ORF">ACAT0790_LOCUS53711</name>
</gene>
<feature type="domain" description="Endonuclease/exonuclease/phosphatase" evidence="10">
    <location>
        <begin position="139"/>
        <end position="424"/>
    </location>
</feature>
<evidence type="ECO:0000256" key="6">
    <source>
        <dbReference type="PIRSR" id="PIRSR604808-2"/>
    </source>
</evidence>
<dbReference type="AlphaFoldDB" id="A0A7S1RV29"/>
<name>A0A7S1RV29_ALECA</name>
<dbReference type="PROSITE" id="PS51435">
    <property type="entry name" value="AP_NUCLEASE_F1_4"/>
    <property type="match status" value="1"/>
</dbReference>
<feature type="binding site" evidence="6">
    <location>
        <position position="317"/>
    </location>
    <ligand>
        <name>Mg(2+)</name>
        <dbReference type="ChEBI" id="CHEBI:18420"/>
        <label>1</label>
    </ligand>
</feature>
<feature type="binding site" evidence="6">
    <location>
        <position position="141"/>
    </location>
    <ligand>
        <name>Mg(2+)</name>
        <dbReference type="ChEBI" id="CHEBI:18420"/>
        <label>1</label>
    </ligand>
</feature>
<dbReference type="NCBIfam" id="TIGR00633">
    <property type="entry name" value="xth"/>
    <property type="match status" value="1"/>
</dbReference>
<feature type="site" description="Important for catalytic activity" evidence="7">
    <location>
        <position position="413"/>
    </location>
</feature>
<organism evidence="11">
    <name type="scientific">Alexandrium catenella</name>
    <name type="common">Red tide dinoflagellate</name>
    <name type="synonym">Gonyaulax catenella</name>
    <dbReference type="NCBI Taxonomy" id="2925"/>
    <lineage>
        <taxon>Eukaryota</taxon>
        <taxon>Sar</taxon>
        <taxon>Alveolata</taxon>
        <taxon>Dinophyceae</taxon>
        <taxon>Gonyaulacales</taxon>
        <taxon>Pyrocystaceae</taxon>
        <taxon>Alexandrium</taxon>
    </lineage>
</organism>
<comment type="similarity">
    <text evidence="2 8">Belongs to the DNA repair enzymes AP/ExoA family.</text>
</comment>
<feature type="compositionally biased region" description="Basic and acidic residues" evidence="9">
    <location>
        <begin position="79"/>
        <end position="90"/>
    </location>
</feature>
<sequence length="474" mass="51414">MPAAVETTSPAKRGRPKKAAAQAEAGDMAADAEAKTPAKRGRPRKAACQQEEGAAKGQAAPQEDNATPGKATKRGRSKVQVDQKAEDKTEPGSTDEAQEPKKAKKSAAPKRDKNTPLHRAPTPRELEPATGSRTLRLISVNVAGLRAVLAGEKAKTLAALVEREKPDVLCINEHKLKEEDVASAEEQLRELLPKEYATMHWTCSTAKKGYSGVAMILRDTVEGHPVVIPEPASASVTPGMGEARKDDPIASQEGRLLTLDLPELVVVAVYVPNSGADLQRLEYRVDQKTGQCWDRAFGEYVCELREAKSKPVVVIGDMNCCADVRDIWNMHDRPDFPEGLSSKPIEEQYTGLTSLKKFAGLTPEERSSFPQMLSEAGLVDTFRALHPRATGVFSYFSQRIVQNRPMNKGLRLDYVLASSSLCTHLKPKSDEEAPQPQAGNDAPALRISDSFILDQDALIADHAAIGCHIVLPPA</sequence>
<evidence type="ECO:0000256" key="9">
    <source>
        <dbReference type="SAM" id="MobiDB-lite"/>
    </source>
</evidence>
<comment type="cofactor">
    <cofactor evidence="1">
        <name>Mn(2+)</name>
        <dbReference type="ChEBI" id="CHEBI:29035"/>
    </cofactor>
</comment>
<dbReference type="Pfam" id="PF03372">
    <property type="entry name" value="Exo_endo_phos"/>
    <property type="match status" value="1"/>
</dbReference>
<feature type="compositionally biased region" description="Low complexity" evidence="9">
    <location>
        <begin position="19"/>
        <end position="31"/>
    </location>
</feature>
<dbReference type="GO" id="GO:0046872">
    <property type="term" value="F:metal ion binding"/>
    <property type="evidence" value="ECO:0007669"/>
    <property type="project" value="UniProtKB-KW"/>
</dbReference>
<keyword evidence="5 6" id="KW-0460">Magnesium</keyword>
<feature type="compositionally biased region" description="Low complexity" evidence="9">
    <location>
        <begin position="46"/>
        <end position="60"/>
    </location>
</feature>
<feature type="site" description="Transition state stabilizer" evidence="7">
    <location>
        <position position="319"/>
    </location>
</feature>
<evidence type="ECO:0000256" key="7">
    <source>
        <dbReference type="PIRSR" id="PIRSR604808-3"/>
    </source>
</evidence>
<dbReference type="InterPro" id="IPR004808">
    <property type="entry name" value="AP_endonuc_1"/>
</dbReference>
<dbReference type="GO" id="GO:0003677">
    <property type="term" value="F:DNA binding"/>
    <property type="evidence" value="ECO:0007669"/>
    <property type="project" value="InterPro"/>
</dbReference>
<reference evidence="11" key="1">
    <citation type="submission" date="2021-01" db="EMBL/GenBank/DDBJ databases">
        <authorList>
            <person name="Corre E."/>
            <person name="Pelletier E."/>
            <person name="Niang G."/>
            <person name="Scheremetjew M."/>
            <person name="Finn R."/>
            <person name="Kale V."/>
            <person name="Holt S."/>
            <person name="Cochrane G."/>
            <person name="Meng A."/>
            <person name="Brown T."/>
            <person name="Cohen L."/>
        </authorList>
    </citation>
    <scope>NUCLEOTIDE SEQUENCE</scope>
    <source>
        <strain evidence="11">OF101</strain>
    </source>
</reference>
<keyword evidence="8" id="KW-0227">DNA damage</keyword>
<keyword evidence="3 6" id="KW-0479">Metal-binding</keyword>
<dbReference type="InterPro" id="IPR036691">
    <property type="entry name" value="Endo/exonu/phosph_ase_sf"/>
</dbReference>
<feature type="binding site" evidence="6">
    <location>
        <position position="173"/>
    </location>
    <ligand>
        <name>Mg(2+)</name>
        <dbReference type="ChEBI" id="CHEBI:18420"/>
        <label>1</label>
    </ligand>
</feature>
<dbReference type="CDD" id="cd09087">
    <property type="entry name" value="Ape1-like_AP-endo"/>
    <property type="match status" value="1"/>
</dbReference>
<proteinExistence type="inferred from homology"/>
<feature type="binding site" evidence="6">
    <location>
        <position position="319"/>
    </location>
    <ligand>
        <name>Mg(2+)</name>
        <dbReference type="ChEBI" id="CHEBI:18420"/>
        <label>1</label>
    </ligand>
</feature>
<evidence type="ECO:0000256" key="5">
    <source>
        <dbReference type="ARBA" id="ARBA00022842"/>
    </source>
</evidence>
<evidence type="ECO:0000256" key="2">
    <source>
        <dbReference type="ARBA" id="ARBA00007092"/>
    </source>
</evidence>
<dbReference type="EC" id="3.1.-.-" evidence="8"/>
<dbReference type="SUPFAM" id="SSF56219">
    <property type="entry name" value="DNase I-like"/>
    <property type="match status" value="1"/>
</dbReference>
<dbReference type="GO" id="GO:0003906">
    <property type="term" value="F:DNA-(apurinic or apyrimidinic site) endonuclease activity"/>
    <property type="evidence" value="ECO:0007669"/>
    <property type="project" value="TreeGrafter"/>
</dbReference>
<dbReference type="PANTHER" id="PTHR22748">
    <property type="entry name" value="AP ENDONUCLEASE"/>
    <property type="match status" value="1"/>
</dbReference>
<keyword evidence="6" id="KW-0464">Manganese</keyword>
<dbReference type="GO" id="GO:0008311">
    <property type="term" value="F:double-stranded DNA 3'-5' DNA exonuclease activity"/>
    <property type="evidence" value="ECO:0007669"/>
    <property type="project" value="TreeGrafter"/>
</dbReference>
<dbReference type="Gene3D" id="3.60.10.10">
    <property type="entry name" value="Endonuclease/exonuclease/phosphatase"/>
    <property type="match status" value="1"/>
</dbReference>
<protein>
    <recommendedName>
        <fullName evidence="8">DNA-(apurinic or apyrimidinic site) endonuclease</fullName>
        <ecNumber evidence="8">3.1.-.-</ecNumber>
    </recommendedName>
</protein>
<evidence type="ECO:0000313" key="11">
    <source>
        <dbReference type="EMBL" id="CAD9176942.1"/>
    </source>
</evidence>
<dbReference type="InterPro" id="IPR005135">
    <property type="entry name" value="Endo/exonuclease/phosphatase"/>
</dbReference>
<dbReference type="EMBL" id="HBGE01090142">
    <property type="protein sequence ID" value="CAD9176942.1"/>
    <property type="molecule type" value="Transcribed_RNA"/>
</dbReference>
<keyword evidence="8" id="KW-0234">DNA repair</keyword>
<dbReference type="PROSITE" id="PS00728">
    <property type="entry name" value="AP_NUCLEASE_F1_3"/>
    <property type="match status" value="1"/>
</dbReference>
<accession>A0A7S1RV29</accession>
<keyword evidence="4" id="KW-0378">Hydrolase</keyword>
<evidence type="ECO:0000256" key="4">
    <source>
        <dbReference type="ARBA" id="ARBA00022801"/>
    </source>
</evidence>